<evidence type="ECO:0000313" key="3">
    <source>
        <dbReference type="Ensembl" id="ENSAPLP00000026368.1"/>
    </source>
</evidence>
<evidence type="ECO:0000313" key="4">
    <source>
        <dbReference type="Proteomes" id="UP000016666"/>
    </source>
</evidence>
<reference evidence="3" key="2">
    <citation type="submission" date="2025-08" db="UniProtKB">
        <authorList>
            <consortium name="Ensembl"/>
        </authorList>
    </citation>
    <scope>IDENTIFICATION</scope>
</reference>
<feature type="region of interest" description="Disordered" evidence="1">
    <location>
        <begin position="74"/>
        <end position="95"/>
    </location>
</feature>
<dbReference type="STRING" id="8840.ENSAPLP00000026368"/>
<dbReference type="PANTHER" id="PTHR31640:SF1">
    <property type="entry name" value="BRIDGE-LIKE LIPID TRANSFER PROTEIN FAMILY MEMBER 1"/>
    <property type="match status" value="1"/>
</dbReference>
<evidence type="ECO:0000256" key="1">
    <source>
        <dbReference type="SAM" id="MobiDB-lite"/>
    </source>
</evidence>
<dbReference type="Proteomes" id="UP000016666">
    <property type="component" value="Chromosome 4"/>
</dbReference>
<reference evidence="3" key="3">
    <citation type="submission" date="2025-09" db="UniProtKB">
        <authorList>
            <consortium name="Ensembl"/>
        </authorList>
    </citation>
    <scope>IDENTIFICATION</scope>
</reference>
<dbReference type="GeneTree" id="ENSGT00640000091487"/>
<keyword evidence="4" id="KW-1185">Reference proteome</keyword>
<dbReference type="OMA" id="AHRIKVS"/>
<dbReference type="InterPro" id="IPR033616">
    <property type="entry name" value="BLTP1"/>
</dbReference>
<dbReference type="GO" id="GO:0098793">
    <property type="term" value="C:presynapse"/>
    <property type="evidence" value="ECO:0007669"/>
    <property type="project" value="GOC"/>
</dbReference>
<feature type="region of interest" description="Disordered" evidence="1">
    <location>
        <begin position="530"/>
        <end position="594"/>
    </location>
</feature>
<evidence type="ECO:0000259" key="2">
    <source>
        <dbReference type="Pfam" id="PF25039"/>
    </source>
</evidence>
<sequence length="862" mass="93828">MGTQPVAVGVQFSSDVSRSDENVLDSPKQRRSFGSFPYTPSADSNSFHQYRSMDSSMSMADSEAYFSAAEEFEPISSDEGPGTYPGRKKRKKQAQKIEYSRGSIYHSVEGPLTSTVHGEMIKSKFYFFYTILEYVHVKDSFKNKKNPQTKENLHLNIPWIVKQGLTANSLLDRGMQLTGSTSNTPYTPLDKKSAENTDDETITEEWTLDHPVFQTRTTAIVEVKGTVDVVLTPLVAEALDRYIEAMVHCASSRHPAAIVDDLHCKVLQDAVQNSKTSFSENLSSKQDIRGTKIDATTTGTTNQGPAQTNLSLKQDNVTIKGLQANVSVPKVNLCLLQASVDESPGVSSGKTVTHVSLVALCFDRIATQVRMNRGIVEESSNNAETGRNSVTFDRYIQASKMQPQSSGSLRSNAGAEKGKEIAAKLNIHRVHGQLRGLDTTDIGTCAITAIPFGKSKVLFTLEELDEFAFVDETDQQAVPDVTRIGPSQEKWGWIMFECGIENLTIKGGRQSGAVLYNTFGVMGKSSATERGGLLASNNSSDSPTGSGYNTDVSDDNLPCDRISPSSDINGNSVSDEQDEGVESDDLKKDIPLMPPPPDSCSMKLTIKEIWFSFAAPTNVRSPAHVFSRQLNLLSTATPAVGAWLVPIDQVKSSLNKLETEGTLRICAVMGCIMTEALENKSVHFPLRSKYNRLTKVARFLQENPSCLLCNILHHYLHQANYSIIEDATMSDGLPALVTLKKGLVALARQWMKFIVVTPAFKGVSLHRPAQPVKLQTNACHENEDGLGLDNGGGLQSDTSADGAEFEFDAATVSEHTMLLEGTANRPPPAGGSSGPVTGAEIMRKLSKTHTHSDSVLKIKVSL</sequence>
<reference evidence="3 4" key="1">
    <citation type="submission" date="2017-10" db="EMBL/GenBank/DDBJ databases">
        <title>A new Pekin duck reference genome.</title>
        <authorList>
            <person name="Hou Z.-C."/>
            <person name="Zhou Z.-K."/>
            <person name="Zhu F."/>
            <person name="Hou S.-S."/>
        </authorList>
    </citation>
    <scope>NUCLEOTIDE SEQUENCE [LARGE SCALE GENOMIC DNA]</scope>
</reference>
<feature type="compositionally biased region" description="Polar residues" evidence="1">
    <location>
        <begin position="563"/>
        <end position="574"/>
    </location>
</feature>
<dbReference type="GO" id="GO:0048488">
    <property type="term" value="P:synaptic vesicle endocytosis"/>
    <property type="evidence" value="ECO:0007669"/>
    <property type="project" value="TreeGrafter"/>
</dbReference>
<feature type="domain" description="Bridge-like lipid transfer protein family member 1 middle region" evidence="2">
    <location>
        <begin position="214"/>
        <end position="860"/>
    </location>
</feature>
<dbReference type="Pfam" id="PF25039">
    <property type="entry name" value="BLTP1_M"/>
    <property type="match status" value="1"/>
</dbReference>
<organism evidence="3 4">
    <name type="scientific">Anas platyrhynchos platyrhynchos</name>
    <name type="common">Northern mallard</name>
    <dbReference type="NCBI Taxonomy" id="8840"/>
    <lineage>
        <taxon>Eukaryota</taxon>
        <taxon>Metazoa</taxon>
        <taxon>Chordata</taxon>
        <taxon>Craniata</taxon>
        <taxon>Vertebrata</taxon>
        <taxon>Euteleostomi</taxon>
        <taxon>Archelosauria</taxon>
        <taxon>Archosauria</taxon>
        <taxon>Dinosauria</taxon>
        <taxon>Saurischia</taxon>
        <taxon>Theropoda</taxon>
        <taxon>Coelurosauria</taxon>
        <taxon>Aves</taxon>
        <taxon>Neognathae</taxon>
        <taxon>Galloanserae</taxon>
        <taxon>Anseriformes</taxon>
        <taxon>Anatidae</taxon>
        <taxon>Anatinae</taxon>
        <taxon>Anas</taxon>
    </lineage>
</organism>
<dbReference type="Ensembl" id="ENSAPLT00000033962.1">
    <property type="protein sequence ID" value="ENSAPLP00000026368.1"/>
    <property type="gene ID" value="ENSAPLG00000022216.1"/>
</dbReference>
<name>A0A493TKT3_ANAPP</name>
<dbReference type="PANTHER" id="PTHR31640">
    <property type="entry name" value="TRANSMEMBRANE PROTEIN KIAA1109"/>
    <property type="match status" value="1"/>
</dbReference>
<dbReference type="InterPro" id="IPR056741">
    <property type="entry name" value="BLTP1_M"/>
</dbReference>
<dbReference type="AlphaFoldDB" id="A0A493TKT3"/>
<accession>A0A493TKT3</accession>
<feature type="region of interest" description="Disordered" evidence="1">
    <location>
        <begin position="1"/>
        <end position="49"/>
    </location>
</feature>
<protein>
    <recommendedName>
        <fullName evidence="2">Bridge-like lipid transfer protein family member 1 middle region domain-containing protein</fullName>
    </recommendedName>
</protein>
<feature type="compositionally biased region" description="Polar residues" evidence="1">
    <location>
        <begin position="535"/>
        <end position="551"/>
    </location>
</feature>
<proteinExistence type="predicted"/>